<protein>
    <submittedName>
        <fullName evidence="1">Uncharacterized protein</fullName>
    </submittedName>
</protein>
<evidence type="ECO:0000313" key="2">
    <source>
        <dbReference type="Proteomes" id="UP000003835"/>
    </source>
</evidence>
<dbReference type="EMBL" id="DS989848">
    <property type="protein sequence ID" value="EDX75654.1"/>
    <property type="molecule type" value="Genomic_DNA"/>
</dbReference>
<evidence type="ECO:0000313" key="1">
    <source>
        <dbReference type="EMBL" id="EDX75654.1"/>
    </source>
</evidence>
<organism evidence="1 2">
    <name type="scientific">Coleofasciculus chthonoplastes PCC 7420</name>
    <dbReference type="NCBI Taxonomy" id="118168"/>
    <lineage>
        <taxon>Bacteria</taxon>
        <taxon>Bacillati</taxon>
        <taxon>Cyanobacteriota</taxon>
        <taxon>Cyanophyceae</taxon>
        <taxon>Coleofasciculales</taxon>
        <taxon>Coleofasciculaceae</taxon>
        <taxon>Coleofasciculus</taxon>
    </lineage>
</organism>
<gene>
    <name evidence="1" type="ORF">MC7420_6309</name>
</gene>
<dbReference type="AlphaFoldDB" id="B4VQI9"/>
<accession>B4VQI9</accession>
<reference evidence="1 2" key="1">
    <citation type="submission" date="2008-07" db="EMBL/GenBank/DDBJ databases">
        <authorList>
            <person name="Tandeau de Marsac N."/>
            <person name="Ferriera S."/>
            <person name="Johnson J."/>
            <person name="Kravitz S."/>
            <person name="Beeson K."/>
            <person name="Sutton G."/>
            <person name="Rogers Y.-H."/>
            <person name="Friedman R."/>
            <person name="Frazier M."/>
            <person name="Venter J.C."/>
        </authorList>
    </citation>
    <scope>NUCLEOTIDE SEQUENCE [LARGE SCALE GENOMIC DNA]</scope>
    <source>
        <strain evidence="1 2">PCC 7420</strain>
    </source>
</reference>
<sequence>MPTLHKIYLETFRRNIFTPPECLSQSSFILGEMCIIILSRS</sequence>
<name>B4VQI9_9CYAN</name>
<keyword evidence="2" id="KW-1185">Reference proteome</keyword>
<dbReference type="HOGENOM" id="CLU_3268527_0_0_3"/>
<dbReference type="Proteomes" id="UP000003835">
    <property type="component" value="Unassembled WGS sequence"/>
</dbReference>
<proteinExistence type="predicted"/>